<name>A0A0N4U619_DRAME</name>
<dbReference type="GO" id="GO:0097500">
    <property type="term" value="P:receptor localization to non-motile cilium"/>
    <property type="evidence" value="ECO:0007669"/>
    <property type="project" value="TreeGrafter"/>
</dbReference>
<organism evidence="2 4">
    <name type="scientific">Dracunculus medinensis</name>
    <name type="common">Guinea worm</name>
    <dbReference type="NCBI Taxonomy" id="318479"/>
    <lineage>
        <taxon>Eukaryota</taxon>
        <taxon>Metazoa</taxon>
        <taxon>Ecdysozoa</taxon>
        <taxon>Nematoda</taxon>
        <taxon>Chromadorea</taxon>
        <taxon>Rhabditida</taxon>
        <taxon>Spirurina</taxon>
        <taxon>Dracunculoidea</taxon>
        <taxon>Dracunculidae</taxon>
        <taxon>Dracunculus</taxon>
    </lineage>
</organism>
<dbReference type="WBParaSite" id="DME_0000233601-mRNA-1">
    <property type="protein sequence ID" value="DME_0000233601-mRNA-1"/>
    <property type="gene ID" value="DME_0000233601"/>
</dbReference>
<evidence type="ECO:0000313" key="3">
    <source>
        <dbReference type="Proteomes" id="UP000274756"/>
    </source>
</evidence>
<dbReference type="Pfam" id="PF14777">
    <property type="entry name" value="BBIP10"/>
    <property type="match status" value="1"/>
</dbReference>
<gene>
    <name evidence="1" type="ORF">DME_LOCUS6696</name>
</gene>
<dbReference type="EMBL" id="UYYG01001156">
    <property type="protein sequence ID" value="VDN56723.1"/>
    <property type="molecule type" value="Genomic_DNA"/>
</dbReference>
<dbReference type="STRING" id="318479.A0A0N4U619"/>
<accession>A0A0N4U619</accession>
<dbReference type="GO" id="GO:0060271">
    <property type="term" value="P:cilium assembly"/>
    <property type="evidence" value="ECO:0007669"/>
    <property type="project" value="InterPro"/>
</dbReference>
<keyword evidence="3" id="KW-1185">Reference proteome</keyword>
<protein>
    <submittedName>
        <fullName evidence="4">BBSome-interacting protein 1</fullName>
    </submittedName>
</protein>
<reference evidence="4" key="1">
    <citation type="submission" date="2017-02" db="UniProtKB">
        <authorList>
            <consortium name="WormBaseParasite"/>
        </authorList>
    </citation>
    <scope>IDENTIFICATION</scope>
</reference>
<dbReference type="GO" id="GO:0034464">
    <property type="term" value="C:BBSome"/>
    <property type="evidence" value="ECO:0007669"/>
    <property type="project" value="InterPro"/>
</dbReference>
<sequence>MSTELKEILGSYNGILFKEEALSPVFCKPKLIPLKSVTMNKLEEIQRESLIKMKEAIENASCDNETKEANILESNGQQSANQQIKADIWCAKSDKDEC</sequence>
<dbReference type="InterPro" id="IPR028233">
    <property type="entry name" value="BBIP10"/>
</dbReference>
<reference evidence="1 3" key="2">
    <citation type="submission" date="2018-11" db="EMBL/GenBank/DDBJ databases">
        <authorList>
            <consortium name="Pathogen Informatics"/>
        </authorList>
    </citation>
    <scope>NUCLEOTIDE SEQUENCE [LARGE SCALE GENOMIC DNA]</scope>
</reference>
<dbReference type="PANTHER" id="PTHR28596:SF1">
    <property type="entry name" value="BBSOME-INTERACTING PROTEIN 1"/>
    <property type="match status" value="1"/>
</dbReference>
<proteinExistence type="predicted"/>
<evidence type="ECO:0000313" key="2">
    <source>
        <dbReference type="Proteomes" id="UP000038040"/>
    </source>
</evidence>
<dbReference type="Proteomes" id="UP000038040">
    <property type="component" value="Unplaced"/>
</dbReference>
<dbReference type="PANTHER" id="PTHR28596">
    <property type="entry name" value="BBSOME-INTERACTING PROTEIN 1"/>
    <property type="match status" value="1"/>
</dbReference>
<evidence type="ECO:0000313" key="1">
    <source>
        <dbReference type="EMBL" id="VDN56723.1"/>
    </source>
</evidence>
<evidence type="ECO:0000313" key="4">
    <source>
        <dbReference type="WBParaSite" id="DME_0000233601-mRNA-1"/>
    </source>
</evidence>
<dbReference type="AlphaFoldDB" id="A0A0N4U619"/>
<dbReference type="Proteomes" id="UP000274756">
    <property type="component" value="Unassembled WGS sequence"/>
</dbReference>
<dbReference type="OrthoDB" id="2154978at2759"/>